<dbReference type="InterPro" id="IPR015422">
    <property type="entry name" value="PyrdxlP-dep_Trfase_small"/>
</dbReference>
<dbReference type="RefSeq" id="WP_269421430.1">
    <property type="nucleotide sequence ID" value="NZ_JAPWGY010000001.1"/>
</dbReference>
<dbReference type="PANTHER" id="PTHR43807">
    <property type="entry name" value="FI04487P"/>
    <property type="match status" value="1"/>
</dbReference>
<evidence type="ECO:0000259" key="5">
    <source>
        <dbReference type="Pfam" id="PF00155"/>
    </source>
</evidence>
<dbReference type="SUPFAM" id="SSF53383">
    <property type="entry name" value="PLP-dependent transferases"/>
    <property type="match status" value="1"/>
</dbReference>
<dbReference type="EMBL" id="JAPWGY010000001">
    <property type="protein sequence ID" value="MCZ4279215.1"/>
    <property type="molecule type" value="Genomic_DNA"/>
</dbReference>
<dbReference type="GO" id="GO:0008483">
    <property type="term" value="F:transaminase activity"/>
    <property type="evidence" value="ECO:0007669"/>
    <property type="project" value="UniProtKB-KW"/>
</dbReference>
<keyword evidence="3" id="KW-0808">Transferase</keyword>
<keyword evidence="2 6" id="KW-0032">Aminotransferase</keyword>
<dbReference type="InterPro" id="IPR051326">
    <property type="entry name" value="Kynurenine-oxoglutarate_AT"/>
</dbReference>
<dbReference type="CDD" id="cd00609">
    <property type="entry name" value="AAT_like"/>
    <property type="match status" value="1"/>
</dbReference>
<comment type="cofactor">
    <cofactor evidence="1">
        <name>pyridoxal 5'-phosphate</name>
        <dbReference type="ChEBI" id="CHEBI:597326"/>
    </cofactor>
</comment>
<dbReference type="InterPro" id="IPR015421">
    <property type="entry name" value="PyrdxlP-dep_Trfase_major"/>
</dbReference>
<dbReference type="InterPro" id="IPR015424">
    <property type="entry name" value="PyrdxlP-dep_Trfase"/>
</dbReference>
<dbReference type="PANTHER" id="PTHR43807:SF20">
    <property type="entry name" value="FI04487P"/>
    <property type="match status" value="1"/>
</dbReference>
<dbReference type="Pfam" id="PF00155">
    <property type="entry name" value="Aminotran_1_2"/>
    <property type="match status" value="1"/>
</dbReference>
<dbReference type="Gene3D" id="3.40.640.10">
    <property type="entry name" value="Type I PLP-dependent aspartate aminotransferase-like (Major domain)"/>
    <property type="match status" value="1"/>
</dbReference>
<evidence type="ECO:0000256" key="3">
    <source>
        <dbReference type="ARBA" id="ARBA00022679"/>
    </source>
</evidence>
<proteinExistence type="predicted"/>
<sequence length="384" mass="42633">MKEANSVLSSYSTTVFEVMSRLALEHDAINLGQGFPDEDGPEDLRRVAAEALIAGPNQYPPMMGLPVLRQAVASHDKRFYGLNLDWQTEVMVTSGATEALADCLLGLIEPGDEVIVLEPYYDCYLPLIKRAGGIPKVVRMSPPDWKLPLEELEDAFTQDTKLIMINSPMNPVGKVFSWDELEALAEMCLRYDVFAVCDEVYEHLVFGGQKHYPLLTLPGMRDRTVRIGSAGKSFALTGWKVGYICAAPEVLAPIAKAHQFNTFTTAPHLQKAVAEGLAKDRAYFDGLIKELQGKRDYLSKELAAMGFKVLPCEGTFFVTVDFSGLYRGTDEAFCRHITTEAKVAAVPISVFYEMEGPTQMARFCFSKKMSVLEEAVRRLKGLFS</sequence>
<reference evidence="6" key="1">
    <citation type="submission" date="2022-12" db="EMBL/GenBank/DDBJ databases">
        <title>Bacterial isolates from different developmental stages of Nematostella vectensis.</title>
        <authorList>
            <person name="Fraune S."/>
        </authorList>
    </citation>
    <scope>NUCLEOTIDE SEQUENCE</scope>
    <source>
        <strain evidence="6">G21630-S1</strain>
    </source>
</reference>
<evidence type="ECO:0000256" key="2">
    <source>
        <dbReference type="ARBA" id="ARBA00022576"/>
    </source>
</evidence>
<dbReference type="Gene3D" id="3.90.1150.10">
    <property type="entry name" value="Aspartate Aminotransferase, domain 1"/>
    <property type="match status" value="1"/>
</dbReference>
<accession>A0ABT4LDN6</accession>
<gene>
    <name evidence="6" type="ORF">O4H49_00405</name>
</gene>
<keyword evidence="7" id="KW-1185">Reference proteome</keyword>
<evidence type="ECO:0000256" key="1">
    <source>
        <dbReference type="ARBA" id="ARBA00001933"/>
    </source>
</evidence>
<protein>
    <submittedName>
        <fullName evidence="6">Aminotransferase</fullName>
    </submittedName>
</protein>
<dbReference type="InterPro" id="IPR004839">
    <property type="entry name" value="Aminotransferase_I/II_large"/>
</dbReference>
<evidence type="ECO:0000313" key="6">
    <source>
        <dbReference type="EMBL" id="MCZ4279215.1"/>
    </source>
</evidence>
<keyword evidence="4" id="KW-0663">Pyridoxal phosphate</keyword>
<organism evidence="6 7">
    <name type="scientific">Kiloniella laminariae</name>
    <dbReference type="NCBI Taxonomy" id="454162"/>
    <lineage>
        <taxon>Bacteria</taxon>
        <taxon>Pseudomonadati</taxon>
        <taxon>Pseudomonadota</taxon>
        <taxon>Alphaproteobacteria</taxon>
        <taxon>Rhodospirillales</taxon>
        <taxon>Kiloniellaceae</taxon>
        <taxon>Kiloniella</taxon>
    </lineage>
</organism>
<evidence type="ECO:0000313" key="7">
    <source>
        <dbReference type="Proteomes" id="UP001069802"/>
    </source>
</evidence>
<name>A0ABT4LDN6_9PROT</name>
<dbReference type="Proteomes" id="UP001069802">
    <property type="component" value="Unassembled WGS sequence"/>
</dbReference>
<dbReference type="NCBIfam" id="NF006488">
    <property type="entry name" value="PRK08912.1"/>
    <property type="match status" value="1"/>
</dbReference>
<comment type="caution">
    <text evidence="6">The sequence shown here is derived from an EMBL/GenBank/DDBJ whole genome shotgun (WGS) entry which is preliminary data.</text>
</comment>
<evidence type="ECO:0000256" key="4">
    <source>
        <dbReference type="ARBA" id="ARBA00022898"/>
    </source>
</evidence>
<feature type="domain" description="Aminotransferase class I/classII large" evidence="5">
    <location>
        <begin position="27"/>
        <end position="379"/>
    </location>
</feature>